<protein>
    <submittedName>
        <fullName evidence="3">UDP-glucuronosyltransferase 2A3</fullName>
    </submittedName>
</protein>
<proteinExistence type="predicted"/>
<keyword evidence="2" id="KW-1133">Transmembrane helix</keyword>
<organism evidence="4">
    <name type="scientific">Camponotus floridanus</name>
    <name type="common">Florida carpenter ant</name>
    <dbReference type="NCBI Taxonomy" id="104421"/>
    <lineage>
        <taxon>Eukaryota</taxon>
        <taxon>Metazoa</taxon>
        <taxon>Ecdysozoa</taxon>
        <taxon>Arthropoda</taxon>
        <taxon>Hexapoda</taxon>
        <taxon>Insecta</taxon>
        <taxon>Pterygota</taxon>
        <taxon>Neoptera</taxon>
        <taxon>Endopterygota</taxon>
        <taxon>Hymenoptera</taxon>
        <taxon>Apocrita</taxon>
        <taxon>Aculeata</taxon>
        <taxon>Formicoidea</taxon>
        <taxon>Formicidae</taxon>
        <taxon>Formicinae</taxon>
        <taxon>Camponotus</taxon>
    </lineage>
</organism>
<evidence type="ECO:0000313" key="3">
    <source>
        <dbReference type="EMBL" id="EFN65485.1"/>
    </source>
</evidence>
<feature type="non-terminal residue" evidence="3">
    <location>
        <position position="1"/>
    </location>
</feature>
<dbReference type="AlphaFoldDB" id="E2AM54"/>
<reference evidence="3 4" key="1">
    <citation type="journal article" date="2010" name="Science">
        <title>Genomic comparison of the ants Camponotus floridanus and Harpegnathos saltator.</title>
        <authorList>
            <person name="Bonasio R."/>
            <person name="Zhang G."/>
            <person name="Ye C."/>
            <person name="Mutti N.S."/>
            <person name="Fang X."/>
            <person name="Qin N."/>
            <person name="Donahue G."/>
            <person name="Yang P."/>
            <person name="Li Q."/>
            <person name="Li C."/>
            <person name="Zhang P."/>
            <person name="Huang Z."/>
            <person name="Berger S.L."/>
            <person name="Reinberg D."/>
            <person name="Wang J."/>
            <person name="Liebig J."/>
        </authorList>
    </citation>
    <scope>NUCLEOTIDE SEQUENCE [LARGE SCALE GENOMIC DNA]</scope>
    <source>
        <strain evidence="4">C129</strain>
    </source>
</reference>
<feature type="transmembrane region" description="Helical" evidence="2">
    <location>
        <begin position="44"/>
        <end position="64"/>
    </location>
</feature>
<evidence type="ECO:0000313" key="4">
    <source>
        <dbReference type="Proteomes" id="UP000000311"/>
    </source>
</evidence>
<dbReference type="InterPro" id="IPR002213">
    <property type="entry name" value="UDP_glucos_trans"/>
</dbReference>
<dbReference type="EMBL" id="GL440707">
    <property type="protein sequence ID" value="EFN65485.1"/>
    <property type="molecule type" value="Genomic_DNA"/>
</dbReference>
<dbReference type="Proteomes" id="UP000000311">
    <property type="component" value="Unassembled WGS sequence"/>
</dbReference>
<keyword evidence="4" id="KW-1185">Reference proteome</keyword>
<evidence type="ECO:0000256" key="2">
    <source>
        <dbReference type="SAM" id="Phobius"/>
    </source>
</evidence>
<feature type="non-terminal residue" evidence="3">
    <location>
        <position position="70"/>
    </location>
</feature>
<gene>
    <name evidence="3" type="ORF">EAG_00310</name>
</gene>
<evidence type="ECO:0000256" key="1">
    <source>
        <dbReference type="ARBA" id="ARBA00022679"/>
    </source>
</evidence>
<sequence length="70" mass="8373">EDKPFNLLENTIWWIEFVIRHKGASHLRSSIAYDLWYRKYDMDIIAILSIITFIILLCTLLIIYKSLKSI</sequence>
<keyword evidence="1 3" id="KW-0808">Transferase</keyword>
<dbReference type="GO" id="GO:0008194">
    <property type="term" value="F:UDP-glycosyltransferase activity"/>
    <property type="evidence" value="ECO:0007669"/>
    <property type="project" value="InterPro"/>
</dbReference>
<dbReference type="OMA" id="AYDLWYR"/>
<name>E2AM54_CAMFO</name>
<keyword evidence="2" id="KW-0812">Transmembrane</keyword>
<dbReference type="Pfam" id="PF00201">
    <property type="entry name" value="UDPGT"/>
    <property type="match status" value="1"/>
</dbReference>
<keyword evidence="2" id="KW-0472">Membrane</keyword>
<dbReference type="InParanoid" id="E2AM54"/>
<accession>E2AM54</accession>